<evidence type="ECO:0000259" key="1">
    <source>
        <dbReference type="PROSITE" id="PS51186"/>
    </source>
</evidence>
<dbReference type="SUPFAM" id="SSF55729">
    <property type="entry name" value="Acyl-CoA N-acyltransferases (Nat)"/>
    <property type="match status" value="1"/>
</dbReference>
<dbReference type="InterPro" id="IPR000182">
    <property type="entry name" value="GNAT_dom"/>
</dbReference>
<proteinExistence type="predicted"/>
<evidence type="ECO:0000313" key="3">
    <source>
        <dbReference type="Proteomes" id="UP000682111"/>
    </source>
</evidence>
<comment type="caution">
    <text evidence="2">The sequence shown here is derived from an EMBL/GenBank/DDBJ whole genome shotgun (WGS) entry which is preliminary data.</text>
</comment>
<dbReference type="PANTHER" id="PTHR43792">
    <property type="entry name" value="GNAT FAMILY, PUTATIVE (AFU_ORTHOLOGUE AFUA_3G00765)-RELATED-RELATED"/>
    <property type="match status" value="1"/>
</dbReference>
<dbReference type="EMBL" id="BORC01000003">
    <property type="protein sequence ID" value="GIN61911.1"/>
    <property type="molecule type" value="Genomic_DNA"/>
</dbReference>
<accession>A0A920BTS7</accession>
<dbReference type="OrthoDB" id="9785602at2"/>
<dbReference type="PROSITE" id="PS51186">
    <property type="entry name" value="GNAT"/>
    <property type="match status" value="1"/>
</dbReference>
<dbReference type="Pfam" id="PF13302">
    <property type="entry name" value="Acetyltransf_3"/>
    <property type="match status" value="1"/>
</dbReference>
<dbReference type="GO" id="GO:0005737">
    <property type="term" value="C:cytoplasm"/>
    <property type="evidence" value="ECO:0007669"/>
    <property type="project" value="TreeGrafter"/>
</dbReference>
<dbReference type="InterPro" id="IPR051531">
    <property type="entry name" value="N-acetyltransferase"/>
</dbReference>
<dbReference type="AlphaFoldDB" id="A0A920BTS7"/>
<dbReference type="PANTHER" id="PTHR43792:SF9">
    <property type="entry name" value="RIBOSOMAL-PROTEIN-ALANINE ACETYLTRANSFERASE"/>
    <property type="match status" value="1"/>
</dbReference>
<sequence>MGWDAPFMKFPIIETKRLILRNLHCHDAHGIYSYLSKKEVMKYYDREQLSSLQEAEELIDSLLFRYQSRNQIRWGITLKGENEIIGTCGFHSLEEEHLKGEIGYDLNPAYWGKGIMSEAVRALVEYGFSEMNFNRIEALYSPFNYGSKKVLEKNGFKEEGILRKRFFIQGKYMDAVLCAVLQEDKRGAI</sequence>
<evidence type="ECO:0000313" key="2">
    <source>
        <dbReference type="EMBL" id="GIN61911.1"/>
    </source>
</evidence>
<gene>
    <name evidence="2" type="ORF">J27TS8_19040</name>
</gene>
<reference evidence="2" key="1">
    <citation type="submission" date="2021-03" db="EMBL/GenBank/DDBJ databases">
        <title>Antimicrobial resistance genes in bacteria isolated from Japanese honey, and their potential for conferring macrolide and lincosamide resistance in the American foulbrood pathogen Paenibacillus larvae.</title>
        <authorList>
            <person name="Okamoto M."/>
            <person name="Kumagai M."/>
            <person name="Kanamori H."/>
            <person name="Takamatsu D."/>
        </authorList>
    </citation>
    <scope>NUCLEOTIDE SEQUENCE</scope>
    <source>
        <strain evidence="2">J27TS8</strain>
    </source>
</reference>
<dbReference type="Gene3D" id="3.40.630.30">
    <property type="match status" value="1"/>
</dbReference>
<dbReference type="RefSeq" id="WP_095314604.1">
    <property type="nucleotide sequence ID" value="NZ_BORC01000003.1"/>
</dbReference>
<protein>
    <submittedName>
        <fullName evidence="2">N-acetyltransferase</fullName>
    </submittedName>
</protein>
<organism evidence="2 3">
    <name type="scientific">Robertmurraya siralis</name>
    <dbReference type="NCBI Taxonomy" id="77777"/>
    <lineage>
        <taxon>Bacteria</taxon>
        <taxon>Bacillati</taxon>
        <taxon>Bacillota</taxon>
        <taxon>Bacilli</taxon>
        <taxon>Bacillales</taxon>
        <taxon>Bacillaceae</taxon>
        <taxon>Robertmurraya</taxon>
    </lineage>
</organism>
<dbReference type="Proteomes" id="UP000682111">
    <property type="component" value="Unassembled WGS sequence"/>
</dbReference>
<name>A0A920BTS7_9BACI</name>
<dbReference type="GO" id="GO:0008999">
    <property type="term" value="F:protein-N-terminal-alanine acetyltransferase activity"/>
    <property type="evidence" value="ECO:0007669"/>
    <property type="project" value="TreeGrafter"/>
</dbReference>
<feature type="domain" description="N-acetyltransferase" evidence="1">
    <location>
        <begin position="18"/>
        <end position="178"/>
    </location>
</feature>
<keyword evidence="3" id="KW-1185">Reference proteome</keyword>
<dbReference type="InterPro" id="IPR016181">
    <property type="entry name" value="Acyl_CoA_acyltransferase"/>
</dbReference>